<keyword evidence="2" id="KW-1185">Reference proteome</keyword>
<gene>
    <name evidence="1" type="ORF">C725_2718</name>
</gene>
<sequence>MNVKPPMIGIDRYIDAEWMRLASAVVRGEVARDVIQERLEIDVPSPTVRSKTNGILNRMWFPQYRDRHAIVDGCAVETGKDPSSEPAMFLAVGIMAYPYIRQVAEHLGRLIRIQGSCKPGEVHRRMFELHGKRTTIDQATSYAFKTLGSWGIITREEDDRFKSLANPLDQASQFLLNRASNISRNSVTAMTDNDPLRVFFR</sequence>
<name>M2T618_9SPHN</name>
<dbReference type="OrthoDB" id="8454348at2"/>
<dbReference type="EMBL" id="AMRV01000012">
    <property type="protein sequence ID" value="EMD81929.1"/>
    <property type="molecule type" value="Genomic_DNA"/>
</dbReference>
<dbReference type="Proteomes" id="UP000011717">
    <property type="component" value="Unassembled WGS sequence"/>
</dbReference>
<reference evidence="1 2" key="1">
    <citation type="journal article" date="2013" name="Genome Announc.">
        <title>Draft Genome Sequence of Strain JLT2015T, Belonging to the Family Sphingomonadaceae of the Alphaproteobacteria.</title>
        <authorList>
            <person name="Tang K."/>
            <person name="Liu K."/>
            <person name="Li S."/>
            <person name="Jiao N."/>
        </authorList>
    </citation>
    <scope>NUCLEOTIDE SEQUENCE [LARGE SCALE GENOMIC DNA]</scope>
    <source>
        <strain evidence="1 2">JLT2015</strain>
    </source>
</reference>
<accession>M2T618</accession>
<comment type="caution">
    <text evidence="1">The sequence shown here is derived from an EMBL/GenBank/DDBJ whole genome shotgun (WGS) entry which is preliminary data.</text>
</comment>
<evidence type="ECO:0000313" key="1">
    <source>
        <dbReference type="EMBL" id="EMD81929.1"/>
    </source>
</evidence>
<dbReference type="RefSeq" id="WP_008603682.1">
    <property type="nucleotide sequence ID" value="NZ_AMRV01000012.1"/>
</dbReference>
<evidence type="ECO:0000313" key="2">
    <source>
        <dbReference type="Proteomes" id="UP000011717"/>
    </source>
</evidence>
<organism evidence="1 2">
    <name type="scientific">Pacificimonas flava</name>
    <dbReference type="NCBI Taxonomy" id="1234595"/>
    <lineage>
        <taxon>Bacteria</taxon>
        <taxon>Pseudomonadati</taxon>
        <taxon>Pseudomonadota</taxon>
        <taxon>Alphaproteobacteria</taxon>
        <taxon>Sphingomonadales</taxon>
        <taxon>Sphingosinicellaceae</taxon>
        <taxon>Pacificimonas</taxon>
    </lineage>
</organism>
<dbReference type="AlphaFoldDB" id="M2T618"/>
<proteinExistence type="predicted"/>
<protein>
    <submittedName>
        <fullName evidence="1">Uncharacterized protein</fullName>
    </submittedName>
</protein>